<dbReference type="SUPFAM" id="SSF48452">
    <property type="entry name" value="TPR-like"/>
    <property type="match status" value="1"/>
</dbReference>
<dbReference type="Gene3D" id="1.25.40.10">
    <property type="entry name" value="Tetratricopeptide repeat domain"/>
    <property type="match status" value="1"/>
</dbReference>
<dbReference type="EMBL" id="FNFH01000001">
    <property type="protein sequence ID" value="SDJ70800.1"/>
    <property type="molecule type" value="Genomic_DNA"/>
</dbReference>
<dbReference type="Pfam" id="PF03544">
    <property type="entry name" value="TonB_C"/>
    <property type="match status" value="1"/>
</dbReference>
<protein>
    <submittedName>
        <fullName evidence="2">TonB protein C-terminal</fullName>
    </submittedName>
</protein>
<name>A0A1G8W002_9GAMM</name>
<organism evidence="2 3">
    <name type="scientific">Microbulbifer yueqingensis</name>
    <dbReference type="NCBI Taxonomy" id="658219"/>
    <lineage>
        <taxon>Bacteria</taxon>
        <taxon>Pseudomonadati</taxon>
        <taxon>Pseudomonadota</taxon>
        <taxon>Gammaproteobacteria</taxon>
        <taxon>Cellvibrionales</taxon>
        <taxon>Microbulbiferaceae</taxon>
        <taxon>Microbulbifer</taxon>
    </lineage>
</organism>
<dbReference type="AlphaFoldDB" id="A0A1G8W002"/>
<reference evidence="3" key="1">
    <citation type="submission" date="2016-10" db="EMBL/GenBank/DDBJ databases">
        <authorList>
            <person name="Varghese N."/>
            <person name="Submissions S."/>
        </authorList>
    </citation>
    <scope>NUCLEOTIDE SEQUENCE [LARGE SCALE GENOMIC DNA]</scope>
    <source>
        <strain evidence="3">CGMCC 1.10658</strain>
    </source>
</reference>
<feature type="domain" description="TonB C-terminal" evidence="1">
    <location>
        <begin position="376"/>
        <end position="439"/>
    </location>
</feature>
<accession>A0A1G8W002</accession>
<evidence type="ECO:0000313" key="2">
    <source>
        <dbReference type="EMBL" id="SDJ70800.1"/>
    </source>
</evidence>
<gene>
    <name evidence="2" type="ORF">SAMN05216212_0778</name>
</gene>
<dbReference type="SUPFAM" id="SSF74653">
    <property type="entry name" value="TolA/TonB C-terminal domain"/>
    <property type="match status" value="1"/>
</dbReference>
<proteinExistence type="predicted"/>
<dbReference type="Gene3D" id="3.30.1150.10">
    <property type="match status" value="1"/>
</dbReference>
<keyword evidence="3" id="KW-1185">Reference proteome</keyword>
<dbReference type="GO" id="GO:0055085">
    <property type="term" value="P:transmembrane transport"/>
    <property type="evidence" value="ECO:0007669"/>
    <property type="project" value="InterPro"/>
</dbReference>
<sequence>MDGSGSTVTQTEFSSPVAIGLMFTATALLCSGARAEIKPVPTDAGAPPPAFIEAATQPLQPEKPRRQLRPSEAVENYRKRIEEMEAEYGAYGAGIDEQLVGLATALQRSGAHEEAISEFRRAMLINRVNEGLYSLNQVPMIESMIDSQVALNQWDDANDNQQYLFWLHEQNYGETDPRMLPVIERLSDWHLKAYVEEKGETLFEHLISATNLYQLAVDIITQNFGADDLRLVQALRGLKVTNYYLFTYKGEPQQAVMVNTSFGPGDPNAPRRAELDHYKMASFSSGKDALARIVDVYEQNPQSPPAASAKAIVELGDWYMMFNKWHSAKETYGKAYHALWDNGATNQEIEDIFGHPAALPDLPMLDEDGNGLANAYVTVSYDVTAYGKARNIQVISSSPGDTVSIRARARNVIKRAKFRPRFENGEPVDTVGIVQRFVFD</sequence>
<dbReference type="InterPro" id="IPR011990">
    <property type="entry name" value="TPR-like_helical_dom_sf"/>
</dbReference>
<dbReference type="Proteomes" id="UP000199305">
    <property type="component" value="Unassembled WGS sequence"/>
</dbReference>
<dbReference type="InterPro" id="IPR037682">
    <property type="entry name" value="TonB_C"/>
</dbReference>
<evidence type="ECO:0000259" key="1">
    <source>
        <dbReference type="Pfam" id="PF03544"/>
    </source>
</evidence>
<evidence type="ECO:0000313" key="3">
    <source>
        <dbReference type="Proteomes" id="UP000199305"/>
    </source>
</evidence>
<dbReference type="STRING" id="658219.SAMN05216212_0778"/>